<protein>
    <recommendedName>
        <fullName evidence="4">Protein kinase domain-containing protein</fullName>
    </recommendedName>
</protein>
<dbReference type="OrthoDB" id="5343074at2"/>
<dbReference type="Gene3D" id="1.10.510.10">
    <property type="entry name" value="Transferase(Phosphotransferase) domain 1"/>
    <property type="match status" value="1"/>
</dbReference>
<accession>A0A1P8KIH6</accession>
<dbReference type="Pfam" id="PF00069">
    <property type="entry name" value="Pkinase"/>
    <property type="match status" value="1"/>
</dbReference>
<feature type="domain" description="Protein kinase" evidence="4">
    <location>
        <begin position="198"/>
        <end position="427"/>
    </location>
</feature>
<keyword evidence="3" id="KW-0547">Nucleotide-binding</keyword>
<keyword evidence="1" id="KW-0433">Leucine-rich repeat</keyword>
<dbReference type="AlphaFoldDB" id="A0A1P8KIH6"/>
<dbReference type="InterPro" id="IPR001611">
    <property type="entry name" value="Leu-rich_rpt"/>
</dbReference>
<dbReference type="PROSITE" id="PS50011">
    <property type="entry name" value="PROTEIN_KINASE_DOM"/>
    <property type="match status" value="1"/>
</dbReference>
<evidence type="ECO:0000256" key="1">
    <source>
        <dbReference type="ARBA" id="ARBA00022614"/>
    </source>
</evidence>
<dbReference type="InterPro" id="IPR050216">
    <property type="entry name" value="LRR_domain-containing"/>
</dbReference>
<dbReference type="SUPFAM" id="SSF52058">
    <property type="entry name" value="L domain-like"/>
    <property type="match status" value="1"/>
</dbReference>
<dbReference type="PROSITE" id="PS00107">
    <property type="entry name" value="PROTEIN_KINASE_ATP"/>
    <property type="match status" value="1"/>
</dbReference>
<sequence>MSIQLEKGATSVKIAQGLRDFPKELYSLENSLEVLDLTDNNLSSLPDDFYRFKKLKRLFLSNNQFNHVPKVLAKLSKLSMIGIRNNQIKIFEENSLPLNTRWLILTDNELTALPNSIGSLKFLQKCMLSGNKLSFLPETFTNCTNLELLRISANKLEVFPTLLLSLPKLSWLAYSANPFCKKHPKIKDKLKVVSWEELEIKQLLGEGASGNIYKAIFKKEEVAIKIFKGEMTSDGLPQEEMDINISMGVHKNLIDVLAQVSNHPENKDVLMLELIPSSFKNLGLPPSLESCTRDTYPSDFKLSIKDSLKILQEIANASFHMHERGIMHGDFYAHNIMIDKNYNSILGDFGAASYYELEEIEIKNALEKIEVRAFGCLIQELLSLCKENLSNKEIRDYLIKLQNKCKNEVIEKRPLFKEILKILNNLL</sequence>
<dbReference type="STRING" id="1850254.LPB137_00150"/>
<evidence type="ECO:0000256" key="3">
    <source>
        <dbReference type="PROSITE-ProRule" id="PRU10141"/>
    </source>
</evidence>
<keyword evidence="3" id="KW-0067">ATP-binding</keyword>
<dbReference type="SUPFAM" id="SSF56112">
    <property type="entry name" value="Protein kinase-like (PK-like)"/>
    <property type="match status" value="1"/>
</dbReference>
<gene>
    <name evidence="5" type="ORF">LPB137_00150</name>
</gene>
<dbReference type="InterPro" id="IPR000719">
    <property type="entry name" value="Prot_kinase_dom"/>
</dbReference>
<evidence type="ECO:0000256" key="2">
    <source>
        <dbReference type="ARBA" id="ARBA00022737"/>
    </source>
</evidence>
<organism evidence="5 6">
    <name type="scientific">Poseidonibacter parvus</name>
    <dbReference type="NCBI Taxonomy" id="1850254"/>
    <lineage>
        <taxon>Bacteria</taxon>
        <taxon>Pseudomonadati</taxon>
        <taxon>Campylobacterota</taxon>
        <taxon>Epsilonproteobacteria</taxon>
        <taxon>Campylobacterales</taxon>
        <taxon>Arcobacteraceae</taxon>
        <taxon>Poseidonibacter</taxon>
    </lineage>
</organism>
<dbReference type="InterPro" id="IPR011009">
    <property type="entry name" value="Kinase-like_dom_sf"/>
</dbReference>
<dbReference type="GO" id="GO:0005524">
    <property type="term" value="F:ATP binding"/>
    <property type="evidence" value="ECO:0007669"/>
    <property type="project" value="UniProtKB-UniRule"/>
</dbReference>
<dbReference type="KEGG" id="alp:LPB137_00150"/>
<name>A0A1P8KIH6_9BACT</name>
<dbReference type="Gene3D" id="3.30.200.20">
    <property type="entry name" value="Phosphorylase Kinase, domain 1"/>
    <property type="match status" value="1"/>
</dbReference>
<proteinExistence type="predicted"/>
<evidence type="ECO:0000259" key="4">
    <source>
        <dbReference type="PROSITE" id="PS50011"/>
    </source>
</evidence>
<dbReference type="EMBL" id="CP019070">
    <property type="protein sequence ID" value="APW64350.1"/>
    <property type="molecule type" value="Genomic_DNA"/>
</dbReference>
<keyword evidence="2" id="KW-0677">Repeat</keyword>
<feature type="binding site" evidence="3">
    <location>
        <position position="225"/>
    </location>
    <ligand>
        <name>ATP</name>
        <dbReference type="ChEBI" id="CHEBI:30616"/>
    </ligand>
</feature>
<dbReference type="InterPro" id="IPR017441">
    <property type="entry name" value="Protein_kinase_ATP_BS"/>
</dbReference>
<dbReference type="RefSeq" id="WP_076082738.1">
    <property type="nucleotide sequence ID" value="NZ_CP019070.1"/>
</dbReference>
<dbReference type="PANTHER" id="PTHR48051:SF1">
    <property type="entry name" value="RAS SUPPRESSOR PROTEIN 1"/>
    <property type="match status" value="1"/>
</dbReference>
<evidence type="ECO:0000313" key="6">
    <source>
        <dbReference type="Proteomes" id="UP000186074"/>
    </source>
</evidence>
<dbReference type="PANTHER" id="PTHR48051">
    <property type="match status" value="1"/>
</dbReference>
<dbReference type="SMART" id="SM00369">
    <property type="entry name" value="LRR_TYP"/>
    <property type="match status" value="4"/>
</dbReference>
<dbReference type="GO" id="GO:0005737">
    <property type="term" value="C:cytoplasm"/>
    <property type="evidence" value="ECO:0007669"/>
    <property type="project" value="TreeGrafter"/>
</dbReference>
<dbReference type="InterPro" id="IPR032675">
    <property type="entry name" value="LRR_dom_sf"/>
</dbReference>
<dbReference type="PROSITE" id="PS51450">
    <property type="entry name" value="LRR"/>
    <property type="match status" value="1"/>
</dbReference>
<dbReference type="GO" id="GO:0004672">
    <property type="term" value="F:protein kinase activity"/>
    <property type="evidence" value="ECO:0007669"/>
    <property type="project" value="InterPro"/>
</dbReference>
<dbReference type="InterPro" id="IPR003591">
    <property type="entry name" value="Leu-rich_rpt_typical-subtyp"/>
</dbReference>
<dbReference type="Gene3D" id="3.80.10.10">
    <property type="entry name" value="Ribonuclease Inhibitor"/>
    <property type="match status" value="2"/>
</dbReference>
<dbReference type="Pfam" id="PF13855">
    <property type="entry name" value="LRR_8"/>
    <property type="match status" value="1"/>
</dbReference>
<dbReference type="Proteomes" id="UP000186074">
    <property type="component" value="Chromosome"/>
</dbReference>
<evidence type="ECO:0000313" key="5">
    <source>
        <dbReference type="EMBL" id="APW64350.1"/>
    </source>
</evidence>
<reference evidence="5 6" key="1">
    <citation type="submission" date="2017-01" db="EMBL/GenBank/DDBJ databases">
        <title>Genome sequencing of Arcobacter sp. LPB0137.</title>
        <authorList>
            <person name="Lee G.-W."/>
            <person name="Yi H."/>
        </authorList>
    </citation>
    <scope>NUCLEOTIDE SEQUENCE [LARGE SCALE GENOMIC DNA]</scope>
    <source>
        <strain evidence="5 6">LPB0137</strain>
    </source>
</reference>
<keyword evidence="6" id="KW-1185">Reference proteome</keyword>